<sequence length="199" mass="21732">MMAHRQTESLRRDAQQKRARILAVAIEAFTESSTASLNSIAKKAGVGIGTLYRNFPTREVLVLEVYRHEVQQLVDAAPGLLATMPPLDALRAWLDSAAHYGMTKAGLADAFSTVTTSHEGLAAETYELVLGALSLLLHANEQVGTIRAGLDPADVLTLMSFLWRIEPIGDWRSRSDRLLDLFMDGLRTGAPRPTTSVDC</sequence>
<dbReference type="AlphaFoldDB" id="A0A5A5TBC0"/>
<dbReference type="Proteomes" id="UP000322530">
    <property type="component" value="Unassembled WGS sequence"/>
</dbReference>
<evidence type="ECO:0000259" key="5">
    <source>
        <dbReference type="PROSITE" id="PS50977"/>
    </source>
</evidence>
<keyword evidence="3" id="KW-0804">Transcription</keyword>
<dbReference type="InterPro" id="IPR036271">
    <property type="entry name" value="Tet_transcr_reg_TetR-rel_C_sf"/>
</dbReference>
<dbReference type="PROSITE" id="PS50977">
    <property type="entry name" value="HTH_TETR_2"/>
    <property type="match status" value="1"/>
</dbReference>
<comment type="caution">
    <text evidence="6">The sequence shown here is derived from an EMBL/GenBank/DDBJ whole genome shotgun (WGS) entry which is preliminary data.</text>
</comment>
<dbReference type="SUPFAM" id="SSF46689">
    <property type="entry name" value="Homeodomain-like"/>
    <property type="match status" value="1"/>
</dbReference>
<accession>A0A5A5TBC0</accession>
<evidence type="ECO:0000256" key="1">
    <source>
        <dbReference type="ARBA" id="ARBA00023015"/>
    </source>
</evidence>
<dbReference type="Pfam" id="PF00440">
    <property type="entry name" value="TetR_N"/>
    <property type="match status" value="1"/>
</dbReference>
<feature type="DNA-binding region" description="H-T-H motif" evidence="4">
    <location>
        <begin position="36"/>
        <end position="55"/>
    </location>
</feature>
<keyword evidence="1" id="KW-0805">Transcription regulation</keyword>
<dbReference type="EMBL" id="BIXY01000028">
    <property type="protein sequence ID" value="GCF08657.1"/>
    <property type="molecule type" value="Genomic_DNA"/>
</dbReference>
<dbReference type="PANTHER" id="PTHR30055">
    <property type="entry name" value="HTH-TYPE TRANSCRIPTIONAL REGULATOR RUTR"/>
    <property type="match status" value="1"/>
</dbReference>
<evidence type="ECO:0000313" key="6">
    <source>
        <dbReference type="EMBL" id="GCF08657.1"/>
    </source>
</evidence>
<dbReference type="InterPro" id="IPR049445">
    <property type="entry name" value="TetR_SbtR-like_C"/>
</dbReference>
<keyword evidence="2 4" id="KW-0238">DNA-binding</keyword>
<dbReference type="GO" id="GO:0003700">
    <property type="term" value="F:DNA-binding transcription factor activity"/>
    <property type="evidence" value="ECO:0007669"/>
    <property type="project" value="TreeGrafter"/>
</dbReference>
<dbReference type="RefSeq" id="WP_216368843.1">
    <property type="nucleotide sequence ID" value="NZ_BIXY01000028.1"/>
</dbReference>
<organism evidence="6 7">
    <name type="scientific">Dictyobacter arantiisoli</name>
    <dbReference type="NCBI Taxonomy" id="2014874"/>
    <lineage>
        <taxon>Bacteria</taxon>
        <taxon>Bacillati</taxon>
        <taxon>Chloroflexota</taxon>
        <taxon>Ktedonobacteria</taxon>
        <taxon>Ktedonobacterales</taxon>
        <taxon>Dictyobacteraceae</taxon>
        <taxon>Dictyobacter</taxon>
    </lineage>
</organism>
<evidence type="ECO:0000313" key="7">
    <source>
        <dbReference type="Proteomes" id="UP000322530"/>
    </source>
</evidence>
<dbReference type="InterPro" id="IPR009057">
    <property type="entry name" value="Homeodomain-like_sf"/>
</dbReference>
<dbReference type="PANTHER" id="PTHR30055:SF234">
    <property type="entry name" value="HTH-TYPE TRANSCRIPTIONAL REGULATOR BETI"/>
    <property type="match status" value="1"/>
</dbReference>
<evidence type="ECO:0000256" key="4">
    <source>
        <dbReference type="PROSITE-ProRule" id="PRU00335"/>
    </source>
</evidence>
<dbReference type="Pfam" id="PF21597">
    <property type="entry name" value="TetR_C_43"/>
    <property type="match status" value="1"/>
</dbReference>
<protein>
    <submittedName>
        <fullName evidence="6">TetR family transcriptional regulator</fullName>
    </submittedName>
</protein>
<dbReference type="Gene3D" id="1.10.357.10">
    <property type="entry name" value="Tetracycline Repressor, domain 2"/>
    <property type="match status" value="1"/>
</dbReference>
<reference evidence="6 7" key="1">
    <citation type="submission" date="2019-01" db="EMBL/GenBank/DDBJ databases">
        <title>Draft genome sequence of Dictyobacter sp. Uno17.</title>
        <authorList>
            <person name="Wang C.M."/>
            <person name="Zheng Y."/>
            <person name="Sakai Y."/>
            <person name="Abe K."/>
            <person name="Yokota A."/>
            <person name="Yabe S."/>
        </authorList>
    </citation>
    <scope>NUCLEOTIDE SEQUENCE [LARGE SCALE GENOMIC DNA]</scope>
    <source>
        <strain evidence="6 7">Uno17</strain>
    </source>
</reference>
<gene>
    <name evidence="6" type="ORF">KDI_22210</name>
</gene>
<keyword evidence="7" id="KW-1185">Reference proteome</keyword>
<evidence type="ECO:0000256" key="2">
    <source>
        <dbReference type="ARBA" id="ARBA00023125"/>
    </source>
</evidence>
<dbReference type="GO" id="GO:0000976">
    <property type="term" value="F:transcription cis-regulatory region binding"/>
    <property type="evidence" value="ECO:0007669"/>
    <property type="project" value="TreeGrafter"/>
</dbReference>
<dbReference type="SUPFAM" id="SSF48498">
    <property type="entry name" value="Tetracyclin repressor-like, C-terminal domain"/>
    <property type="match status" value="1"/>
</dbReference>
<dbReference type="InterPro" id="IPR050109">
    <property type="entry name" value="HTH-type_TetR-like_transc_reg"/>
</dbReference>
<proteinExistence type="predicted"/>
<name>A0A5A5TBC0_9CHLR</name>
<dbReference type="InterPro" id="IPR001647">
    <property type="entry name" value="HTH_TetR"/>
</dbReference>
<evidence type="ECO:0000256" key="3">
    <source>
        <dbReference type="ARBA" id="ARBA00023163"/>
    </source>
</evidence>
<feature type="domain" description="HTH tetR-type" evidence="5">
    <location>
        <begin position="15"/>
        <end position="73"/>
    </location>
</feature>